<keyword evidence="1" id="KW-0175">Coiled coil</keyword>
<dbReference type="SMART" id="SM00580">
    <property type="entry name" value="PUG"/>
    <property type="match status" value="1"/>
</dbReference>
<dbReference type="CDD" id="cd10460">
    <property type="entry name" value="PUB_UBXD1"/>
    <property type="match status" value="1"/>
</dbReference>
<evidence type="ECO:0000256" key="1">
    <source>
        <dbReference type="SAM" id="Coils"/>
    </source>
</evidence>
<dbReference type="InterPro" id="IPR042774">
    <property type="entry name" value="UBXN6_PUB"/>
</dbReference>
<evidence type="ECO:0000259" key="2">
    <source>
        <dbReference type="Pfam" id="PF09409"/>
    </source>
</evidence>
<reference evidence="3" key="1">
    <citation type="submission" date="2020-11" db="EMBL/GenBank/DDBJ databases">
        <authorList>
            <person name="Tran Van P."/>
        </authorList>
    </citation>
    <scope>NUCLEOTIDE SEQUENCE</scope>
</reference>
<dbReference type="GO" id="GO:0005737">
    <property type="term" value="C:cytoplasm"/>
    <property type="evidence" value="ECO:0007669"/>
    <property type="project" value="TreeGrafter"/>
</dbReference>
<accession>A0A7R9DFD3</accession>
<gene>
    <name evidence="3" type="ORF">TCEB3V08_LOCUS11864</name>
</gene>
<organism evidence="3">
    <name type="scientific">Timema cristinae</name>
    <name type="common">Walking stick</name>
    <dbReference type="NCBI Taxonomy" id="61476"/>
    <lineage>
        <taxon>Eukaryota</taxon>
        <taxon>Metazoa</taxon>
        <taxon>Ecdysozoa</taxon>
        <taxon>Arthropoda</taxon>
        <taxon>Hexapoda</taxon>
        <taxon>Insecta</taxon>
        <taxon>Pterygota</taxon>
        <taxon>Neoptera</taxon>
        <taxon>Polyneoptera</taxon>
        <taxon>Phasmatodea</taxon>
        <taxon>Timematodea</taxon>
        <taxon>Timematoidea</taxon>
        <taxon>Timematidae</taxon>
        <taxon>Timema</taxon>
    </lineage>
</organism>
<sequence>MRKELQAKKQKILAEAQIQADILQEEIDAISKSVSFTNGLLGHEPAFVWRESRIPFKKPSPTKRDSNVGLPILVEQCVETLCKYLENILHNPGEEKYHRIRQSNRVFQERVAPLEGTQDLLQAAGFQAEDDYLVFSEERLQTPDTLQILCDALRSAEPITLELDHNLQVLLPSQAASRRELPPVFYNLTPEEIKREQQNSWRLP</sequence>
<dbReference type="PANTHER" id="PTHR23153">
    <property type="entry name" value="UBX-RELATED"/>
    <property type="match status" value="1"/>
</dbReference>
<dbReference type="AlphaFoldDB" id="A0A7R9DFD3"/>
<feature type="domain" description="PUB" evidence="2">
    <location>
        <begin position="74"/>
        <end position="144"/>
    </location>
</feature>
<dbReference type="SUPFAM" id="SSF143503">
    <property type="entry name" value="PUG domain-like"/>
    <property type="match status" value="1"/>
</dbReference>
<dbReference type="Pfam" id="PF09409">
    <property type="entry name" value="PUB"/>
    <property type="match status" value="1"/>
</dbReference>
<dbReference type="EMBL" id="OC323969">
    <property type="protein sequence ID" value="CAD7413734.1"/>
    <property type="molecule type" value="Genomic_DNA"/>
</dbReference>
<dbReference type="PANTHER" id="PTHR23153:SF38">
    <property type="entry name" value="UBX DOMAIN-CONTAINING PROTEIN 6"/>
    <property type="match status" value="1"/>
</dbReference>
<proteinExistence type="predicted"/>
<dbReference type="InterPro" id="IPR018997">
    <property type="entry name" value="PUB_domain"/>
</dbReference>
<dbReference type="Gene3D" id="1.20.58.2190">
    <property type="match status" value="1"/>
</dbReference>
<name>A0A7R9DFD3_TIMCR</name>
<dbReference type="InterPro" id="IPR036339">
    <property type="entry name" value="PUB-like_dom_sf"/>
</dbReference>
<evidence type="ECO:0000313" key="3">
    <source>
        <dbReference type="EMBL" id="CAD7413734.1"/>
    </source>
</evidence>
<protein>
    <recommendedName>
        <fullName evidence="2">PUB domain-containing protein</fullName>
    </recommendedName>
</protein>
<feature type="coiled-coil region" evidence="1">
    <location>
        <begin position="6"/>
        <end position="33"/>
    </location>
</feature>